<dbReference type="GO" id="GO:0005737">
    <property type="term" value="C:cytoplasm"/>
    <property type="evidence" value="ECO:0007669"/>
    <property type="project" value="UniProtKB-SubCell"/>
</dbReference>
<evidence type="ECO:0000313" key="9">
    <source>
        <dbReference type="EMBL" id="KAH7290934.1"/>
    </source>
</evidence>
<dbReference type="AlphaFoldDB" id="A0A8T2R565"/>
<dbReference type="CDD" id="cd07821">
    <property type="entry name" value="PYR_PYL_RCAR_like"/>
    <property type="match status" value="1"/>
</dbReference>
<dbReference type="OMA" id="CHTHAVG"/>
<evidence type="ECO:0000256" key="1">
    <source>
        <dbReference type="ARBA" id="ARBA00004123"/>
    </source>
</evidence>
<dbReference type="GO" id="GO:0009738">
    <property type="term" value="P:abscisic acid-activated signaling pathway"/>
    <property type="evidence" value="ECO:0007669"/>
    <property type="project" value="UniProtKB-KW"/>
</dbReference>
<evidence type="ECO:0000256" key="6">
    <source>
        <dbReference type="ARBA" id="ARBA00023170"/>
    </source>
</evidence>
<keyword evidence="4" id="KW-0963">Cytoplasm</keyword>
<dbReference type="EMBL" id="CM035435">
    <property type="protein sequence ID" value="KAH7290934.1"/>
    <property type="molecule type" value="Genomic_DNA"/>
</dbReference>
<comment type="similarity">
    <text evidence="3">Belongs to the PYR/PYL/RCAR abscisic acid intracellular receptor family.</text>
</comment>
<dbReference type="Proteomes" id="UP000825935">
    <property type="component" value="Chromosome 30"/>
</dbReference>
<organism evidence="9 10">
    <name type="scientific">Ceratopteris richardii</name>
    <name type="common">Triangle waterfern</name>
    <dbReference type="NCBI Taxonomy" id="49495"/>
    <lineage>
        <taxon>Eukaryota</taxon>
        <taxon>Viridiplantae</taxon>
        <taxon>Streptophyta</taxon>
        <taxon>Embryophyta</taxon>
        <taxon>Tracheophyta</taxon>
        <taxon>Polypodiopsida</taxon>
        <taxon>Polypodiidae</taxon>
        <taxon>Polypodiales</taxon>
        <taxon>Pteridineae</taxon>
        <taxon>Pteridaceae</taxon>
        <taxon>Parkerioideae</taxon>
        <taxon>Ceratopteris</taxon>
    </lineage>
</organism>
<dbReference type="GO" id="GO:0010427">
    <property type="term" value="F:abscisic acid binding"/>
    <property type="evidence" value="ECO:0007669"/>
    <property type="project" value="TreeGrafter"/>
</dbReference>
<sequence length="216" mass="24497">MSVHRLWRFPRGPDDLQSALNDTSSDSFAPGLNQLNPNELAHLQCFISRYHTPNISPEQSYSMVVQRIKAPVEVVWSVVRQFDKPQAYKHFISSCCMQGDGQVGSTREVRVVSGLPAAYSTERLEVLDEEKHVFSFKVVGGQHRLRNYMSTTTLHRYDIEEHSYTIVIESYSVDVPEGNSREETKIFADTIVRSNLQSLARTSEILCQNAGNVVFV</sequence>
<accession>A0A8T2R565</accession>
<dbReference type="InterPro" id="IPR023393">
    <property type="entry name" value="START-like_dom_sf"/>
</dbReference>
<evidence type="ECO:0000256" key="3">
    <source>
        <dbReference type="ARBA" id="ARBA00008594"/>
    </source>
</evidence>
<keyword evidence="8" id="KW-0650">Protein phosphatase inhibitor</keyword>
<dbReference type="GO" id="GO:0004864">
    <property type="term" value="F:protein phosphatase inhibitor activity"/>
    <property type="evidence" value="ECO:0007669"/>
    <property type="project" value="UniProtKB-KW"/>
</dbReference>
<evidence type="ECO:0000313" key="10">
    <source>
        <dbReference type="Proteomes" id="UP000825935"/>
    </source>
</evidence>
<dbReference type="OrthoDB" id="4436220at2759"/>
<dbReference type="GO" id="GO:0038023">
    <property type="term" value="F:signaling receptor activity"/>
    <property type="evidence" value="ECO:0007669"/>
    <property type="project" value="TreeGrafter"/>
</dbReference>
<reference evidence="9" key="1">
    <citation type="submission" date="2021-08" db="EMBL/GenBank/DDBJ databases">
        <title>WGS assembly of Ceratopteris richardii.</title>
        <authorList>
            <person name="Marchant D.B."/>
            <person name="Chen G."/>
            <person name="Jenkins J."/>
            <person name="Shu S."/>
            <person name="Leebens-Mack J."/>
            <person name="Grimwood J."/>
            <person name="Schmutz J."/>
            <person name="Soltis P."/>
            <person name="Soltis D."/>
            <person name="Chen Z.-H."/>
        </authorList>
    </citation>
    <scope>NUCLEOTIDE SEQUENCE</scope>
    <source>
        <strain evidence="9">Whitten #5841</strain>
        <tissue evidence="9">Leaf</tissue>
    </source>
</reference>
<keyword evidence="5" id="KW-0938">Abscisic acid signaling pathway</keyword>
<dbReference type="PANTHER" id="PTHR31213">
    <property type="entry name" value="OS08G0374000 PROTEIN-RELATED"/>
    <property type="match status" value="1"/>
</dbReference>
<dbReference type="Gene3D" id="3.30.530.20">
    <property type="match status" value="1"/>
</dbReference>
<protein>
    <submittedName>
        <fullName evidence="9">Uncharacterized protein</fullName>
    </submittedName>
</protein>
<dbReference type="PANTHER" id="PTHR31213:SF138">
    <property type="entry name" value="ABSCISIC ACID RECEPTOR PYL6"/>
    <property type="match status" value="1"/>
</dbReference>
<evidence type="ECO:0000256" key="8">
    <source>
        <dbReference type="ARBA" id="ARBA00023272"/>
    </source>
</evidence>
<proteinExistence type="inferred from homology"/>
<evidence type="ECO:0000256" key="7">
    <source>
        <dbReference type="ARBA" id="ARBA00023242"/>
    </source>
</evidence>
<keyword evidence="7" id="KW-0539">Nucleus</keyword>
<dbReference type="InterPro" id="IPR050279">
    <property type="entry name" value="Plant_def-hormone_signal"/>
</dbReference>
<evidence type="ECO:0000256" key="5">
    <source>
        <dbReference type="ARBA" id="ARBA00022682"/>
    </source>
</evidence>
<dbReference type="GO" id="GO:0005634">
    <property type="term" value="C:nucleus"/>
    <property type="evidence" value="ECO:0007669"/>
    <property type="project" value="UniProtKB-SubCell"/>
</dbReference>
<dbReference type="SUPFAM" id="SSF55961">
    <property type="entry name" value="Bet v1-like"/>
    <property type="match status" value="1"/>
</dbReference>
<dbReference type="Pfam" id="PF10604">
    <property type="entry name" value="Polyketide_cyc2"/>
    <property type="match status" value="1"/>
</dbReference>
<keyword evidence="10" id="KW-1185">Reference proteome</keyword>
<gene>
    <name evidence="9" type="ORF">KP509_30G069900</name>
</gene>
<evidence type="ECO:0000256" key="2">
    <source>
        <dbReference type="ARBA" id="ARBA00004496"/>
    </source>
</evidence>
<dbReference type="EMBL" id="CM035435">
    <property type="protein sequence ID" value="KAH7290933.1"/>
    <property type="molecule type" value="Genomic_DNA"/>
</dbReference>
<name>A0A8T2R565_CERRI</name>
<dbReference type="InterPro" id="IPR019587">
    <property type="entry name" value="Polyketide_cyclase/dehydratase"/>
</dbReference>
<evidence type="ECO:0000256" key="4">
    <source>
        <dbReference type="ARBA" id="ARBA00022490"/>
    </source>
</evidence>
<comment type="subcellular location">
    <subcellularLocation>
        <location evidence="2">Cytoplasm</location>
    </subcellularLocation>
    <subcellularLocation>
        <location evidence="1">Nucleus</location>
    </subcellularLocation>
</comment>
<comment type="caution">
    <text evidence="9">The sequence shown here is derived from an EMBL/GenBank/DDBJ whole genome shotgun (WGS) entry which is preliminary data.</text>
</comment>
<keyword evidence="6" id="KW-0675">Receptor</keyword>